<dbReference type="PANTHER" id="PTHR46018:SF7">
    <property type="entry name" value="RIBONUCLEASE Z"/>
    <property type="match status" value="1"/>
</dbReference>
<organism evidence="2 3">
    <name type="scientific">Succinivibrio dextrinosolvens DSM 3072</name>
    <dbReference type="NCBI Taxonomy" id="1123324"/>
    <lineage>
        <taxon>Bacteria</taxon>
        <taxon>Pseudomonadati</taxon>
        <taxon>Pseudomonadota</taxon>
        <taxon>Gammaproteobacteria</taxon>
        <taxon>Aeromonadales</taxon>
        <taxon>Succinivibrionaceae</taxon>
        <taxon>Succinivibrio</taxon>
    </lineage>
</organism>
<protein>
    <submittedName>
        <fullName evidence="2">Ribonuclease Z</fullName>
    </submittedName>
</protein>
<sequence>MEITLLGTGNAFTTEVYNTCFVMKDSNGNFLVDAGGGNTIMRQLKKSGTDWKEVNDIFVTHTHIDHIIGMVWLTRLICQKSRQKEFDGVVRVYGHDEVIKTIYDLAKMLLLEKDFKFVGKSLLLIPVTDRETVKICSHDVTFFDIHSTKTKQFGFTLDGKKLVCCGDEPCNDSIKDLARDAEWLMHEAFCLYSQADIFKPYEKHHSTVKDACELATELNVKNIILYHTEEKNIKNRKELYLEEGRHYFNGNIFVPEDLETISI</sequence>
<proteinExistence type="predicted"/>
<dbReference type="InterPro" id="IPR036866">
    <property type="entry name" value="RibonucZ/Hydroxyglut_hydro"/>
</dbReference>
<dbReference type="PANTHER" id="PTHR46018">
    <property type="entry name" value="ZINC PHOSPHODIESTERASE ELAC PROTEIN 1"/>
    <property type="match status" value="1"/>
</dbReference>
<dbReference type="RefSeq" id="WP_078928985.1">
    <property type="nucleotide sequence ID" value="NZ_FUXX01000026.1"/>
</dbReference>
<keyword evidence="3" id="KW-1185">Reference proteome</keyword>
<evidence type="ECO:0000313" key="3">
    <source>
        <dbReference type="Proteomes" id="UP000242432"/>
    </source>
</evidence>
<dbReference type="AlphaFoldDB" id="A0A1T4VIH7"/>
<dbReference type="EMBL" id="FUXX01000026">
    <property type="protein sequence ID" value="SKA64688.1"/>
    <property type="molecule type" value="Genomic_DNA"/>
</dbReference>
<dbReference type="GO" id="GO:0042781">
    <property type="term" value="F:3'-tRNA processing endoribonuclease activity"/>
    <property type="evidence" value="ECO:0007669"/>
    <property type="project" value="TreeGrafter"/>
</dbReference>
<evidence type="ECO:0000313" key="2">
    <source>
        <dbReference type="EMBL" id="SKA64688.1"/>
    </source>
</evidence>
<dbReference type="SUPFAM" id="SSF56281">
    <property type="entry name" value="Metallo-hydrolase/oxidoreductase"/>
    <property type="match status" value="1"/>
</dbReference>
<name>A0A1T4VIH7_9GAMM</name>
<dbReference type="Gene3D" id="3.60.15.10">
    <property type="entry name" value="Ribonuclease Z/Hydroxyacylglutathione hydrolase-like"/>
    <property type="match status" value="1"/>
</dbReference>
<dbReference type="STRING" id="83771.SAMN02910357_00667"/>
<dbReference type="Pfam" id="PF23023">
    <property type="entry name" value="Anti-Pycsar_Apyc1"/>
    <property type="match status" value="1"/>
</dbReference>
<dbReference type="InterPro" id="IPR001279">
    <property type="entry name" value="Metallo-B-lactamas"/>
</dbReference>
<reference evidence="3" key="1">
    <citation type="submission" date="2017-02" db="EMBL/GenBank/DDBJ databases">
        <authorList>
            <person name="Varghese N."/>
            <person name="Submissions S."/>
        </authorList>
    </citation>
    <scope>NUCLEOTIDE SEQUENCE [LARGE SCALE GENOMIC DNA]</scope>
    <source>
        <strain evidence="3">DSM 3072</strain>
    </source>
</reference>
<gene>
    <name evidence="2" type="ORF">SAMN02745213_01562</name>
</gene>
<dbReference type="SMART" id="SM00849">
    <property type="entry name" value="Lactamase_B"/>
    <property type="match status" value="1"/>
</dbReference>
<feature type="domain" description="Metallo-beta-lactamase" evidence="1">
    <location>
        <begin position="17"/>
        <end position="227"/>
    </location>
</feature>
<accession>A0A1T4VIH7</accession>
<dbReference type="Proteomes" id="UP000242432">
    <property type="component" value="Unassembled WGS sequence"/>
</dbReference>
<evidence type="ECO:0000259" key="1">
    <source>
        <dbReference type="SMART" id="SM00849"/>
    </source>
</evidence>